<feature type="domain" description="TonB-dependent receptor plug" evidence="14">
    <location>
        <begin position="52"/>
        <end position="160"/>
    </location>
</feature>
<evidence type="ECO:0000259" key="13">
    <source>
        <dbReference type="Pfam" id="PF00593"/>
    </source>
</evidence>
<comment type="subcellular location">
    <subcellularLocation>
        <location evidence="1 10">Cell outer membrane</location>
        <topology evidence="1 10">Multi-pass membrane protein</topology>
    </subcellularLocation>
</comment>
<evidence type="ECO:0000256" key="11">
    <source>
        <dbReference type="RuleBase" id="RU003357"/>
    </source>
</evidence>
<proteinExistence type="inferred from homology"/>
<evidence type="ECO:0000256" key="6">
    <source>
        <dbReference type="ARBA" id="ARBA00023065"/>
    </source>
</evidence>
<keyword evidence="8 10" id="KW-0472">Membrane</keyword>
<evidence type="ECO:0000256" key="12">
    <source>
        <dbReference type="SAM" id="SignalP"/>
    </source>
</evidence>
<keyword evidence="4 10" id="KW-0812">Transmembrane</keyword>
<keyword evidence="9 10" id="KW-0998">Cell outer membrane</keyword>
<dbReference type="Gene3D" id="2.170.130.10">
    <property type="entry name" value="TonB-dependent receptor, plug domain"/>
    <property type="match status" value="1"/>
</dbReference>
<keyword evidence="2 10" id="KW-0813">Transport</keyword>
<evidence type="ECO:0000256" key="3">
    <source>
        <dbReference type="ARBA" id="ARBA00022452"/>
    </source>
</evidence>
<gene>
    <name evidence="15" type="ORF">BCL74_0010</name>
</gene>
<sequence>MSIAKTNRGAGLLPARAAVGLLSLCGMAGLAQAEEIRLSPVVVTATTAEQEQRDAPATISVVSGDDLRERSVQDMAEALRGVPGITISGIGLGRRGISIRGMPVEHTLMLVDGRRINSAASAIAHADYDLNWVPVEAIERIEVVRGPMSSLYGSDALGGVVNIITRRATDRWKGSVSVKGGVQQGDGGNTYQAGTYVGGPLVQDVLGLSVYAETRGRGETPDAADPRLSEIERRDARTGSATLTWTPDSQQRIDLTLGYGTEEHERNTLQTGPAPYVYTSTDEVERRQFALSHRGDWDWGKSELRAYRTELERENLRTRGEVSGPHKLTDDIVDGHVSVPALGWNTFTFGGELRREQLEDPTVNSLGTDEADHHAVFLQDEITLSDDLSLLLGNRADRHEEFGWHNSPRAYLVYHLSDGLTLKGGVGRGFKAPTLKQLSPGYSASAAGGRFTIVGNPDLKPEINTMYEVGAEYETRGWSLRGSLFQNDLEDLIETSCIASCGVPRAERRTYSNVERARIRGLELGGGVDLTSWLRFDANYTYLDTENRGTGAELAERPRHAANASLTWFADNGMRARLVGDYTGTQLVNVTSGTERLPDYTIWSVDIAQPLTEQATLLIGLQNLTDERLAEKTASFPYAEAGRLLWVGLNYSF</sequence>
<feature type="domain" description="TonB-dependent receptor-like beta-barrel" evidence="13">
    <location>
        <begin position="190"/>
        <end position="624"/>
    </location>
</feature>
<evidence type="ECO:0000313" key="15">
    <source>
        <dbReference type="EMBL" id="RKQ72252.1"/>
    </source>
</evidence>
<dbReference type="InterPro" id="IPR000531">
    <property type="entry name" value="Beta-barrel_TonB"/>
</dbReference>
<reference evidence="15 16" key="1">
    <citation type="submission" date="2018-10" db="EMBL/GenBank/DDBJ databases">
        <title>Comparative analysis of microorganisms from saline springs in Andes Mountain Range, Colombia.</title>
        <authorList>
            <person name="Rubin E."/>
        </authorList>
    </citation>
    <scope>NUCLEOTIDE SEQUENCE [LARGE SCALE GENOMIC DNA]</scope>
    <source>
        <strain evidence="15 16">USBA 36</strain>
    </source>
</reference>
<evidence type="ECO:0000313" key="16">
    <source>
        <dbReference type="Proteomes" id="UP000277424"/>
    </source>
</evidence>
<dbReference type="RefSeq" id="WP_121216637.1">
    <property type="nucleotide sequence ID" value="NZ_RBIG01000001.1"/>
</dbReference>
<keyword evidence="3 10" id="KW-1134">Transmembrane beta strand</keyword>
<dbReference type="CDD" id="cd01347">
    <property type="entry name" value="ligand_gated_channel"/>
    <property type="match status" value="1"/>
</dbReference>
<dbReference type="GO" id="GO:0009279">
    <property type="term" value="C:cell outer membrane"/>
    <property type="evidence" value="ECO:0007669"/>
    <property type="project" value="UniProtKB-SubCell"/>
</dbReference>
<comment type="caution">
    <text evidence="15">The sequence shown here is derived from an EMBL/GenBank/DDBJ whole genome shotgun (WGS) entry which is preliminary data.</text>
</comment>
<dbReference type="Proteomes" id="UP000277424">
    <property type="component" value="Unassembled WGS sequence"/>
</dbReference>
<organism evidence="15 16">
    <name type="scientific">Oceanibaculum indicum</name>
    <dbReference type="NCBI Taxonomy" id="526216"/>
    <lineage>
        <taxon>Bacteria</taxon>
        <taxon>Pseudomonadati</taxon>
        <taxon>Pseudomonadota</taxon>
        <taxon>Alphaproteobacteria</taxon>
        <taxon>Rhodospirillales</taxon>
        <taxon>Oceanibaculaceae</taxon>
        <taxon>Oceanibaculum</taxon>
    </lineage>
</organism>
<dbReference type="SUPFAM" id="SSF56935">
    <property type="entry name" value="Porins"/>
    <property type="match status" value="1"/>
</dbReference>
<dbReference type="Gene3D" id="2.40.170.20">
    <property type="entry name" value="TonB-dependent receptor, beta-barrel domain"/>
    <property type="match status" value="1"/>
</dbReference>
<keyword evidence="7 11" id="KW-0798">TonB box</keyword>
<dbReference type="AlphaFoldDB" id="A0A420WMV3"/>
<evidence type="ECO:0000259" key="14">
    <source>
        <dbReference type="Pfam" id="PF07715"/>
    </source>
</evidence>
<evidence type="ECO:0000256" key="4">
    <source>
        <dbReference type="ARBA" id="ARBA00022692"/>
    </source>
</evidence>
<dbReference type="InterPro" id="IPR036942">
    <property type="entry name" value="Beta-barrel_TonB_sf"/>
</dbReference>
<dbReference type="InterPro" id="IPR037066">
    <property type="entry name" value="Plug_dom_sf"/>
</dbReference>
<dbReference type="PANTHER" id="PTHR30069:SF53">
    <property type="entry name" value="COLICIN I RECEPTOR-RELATED"/>
    <property type="match status" value="1"/>
</dbReference>
<keyword evidence="6" id="KW-0406">Ion transport</keyword>
<evidence type="ECO:0000256" key="5">
    <source>
        <dbReference type="ARBA" id="ARBA00022729"/>
    </source>
</evidence>
<accession>A0A420WMV3</accession>
<dbReference type="InterPro" id="IPR039426">
    <property type="entry name" value="TonB-dep_rcpt-like"/>
</dbReference>
<dbReference type="GO" id="GO:0015344">
    <property type="term" value="F:siderophore uptake transmembrane transporter activity"/>
    <property type="evidence" value="ECO:0007669"/>
    <property type="project" value="TreeGrafter"/>
</dbReference>
<dbReference type="PROSITE" id="PS52016">
    <property type="entry name" value="TONB_DEPENDENT_REC_3"/>
    <property type="match status" value="1"/>
</dbReference>
<dbReference type="InterPro" id="IPR012910">
    <property type="entry name" value="Plug_dom"/>
</dbReference>
<feature type="chain" id="PRO_5019038579" evidence="12">
    <location>
        <begin position="34"/>
        <end position="653"/>
    </location>
</feature>
<dbReference type="OrthoDB" id="9760333at2"/>
<dbReference type="Pfam" id="PF00593">
    <property type="entry name" value="TonB_dep_Rec_b-barrel"/>
    <property type="match status" value="1"/>
</dbReference>
<dbReference type="EMBL" id="RBIG01000001">
    <property type="protein sequence ID" value="RKQ72252.1"/>
    <property type="molecule type" value="Genomic_DNA"/>
</dbReference>
<keyword evidence="5 12" id="KW-0732">Signal</keyword>
<name>A0A420WMV3_9PROT</name>
<evidence type="ECO:0000256" key="1">
    <source>
        <dbReference type="ARBA" id="ARBA00004571"/>
    </source>
</evidence>
<feature type="signal peptide" evidence="12">
    <location>
        <begin position="1"/>
        <end position="33"/>
    </location>
</feature>
<comment type="similarity">
    <text evidence="10 11">Belongs to the TonB-dependent receptor family.</text>
</comment>
<protein>
    <submittedName>
        <fullName evidence="15">Outer membrane receptor for ferrienterochelin and colicins</fullName>
    </submittedName>
</protein>
<dbReference type="Pfam" id="PF07715">
    <property type="entry name" value="Plug"/>
    <property type="match status" value="1"/>
</dbReference>
<evidence type="ECO:0000256" key="10">
    <source>
        <dbReference type="PROSITE-ProRule" id="PRU01360"/>
    </source>
</evidence>
<dbReference type="PANTHER" id="PTHR30069">
    <property type="entry name" value="TONB-DEPENDENT OUTER MEMBRANE RECEPTOR"/>
    <property type="match status" value="1"/>
</dbReference>
<keyword evidence="15" id="KW-0675">Receptor</keyword>
<dbReference type="GO" id="GO:0044718">
    <property type="term" value="P:siderophore transmembrane transport"/>
    <property type="evidence" value="ECO:0007669"/>
    <property type="project" value="TreeGrafter"/>
</dbReference>
<evidence type="ECO:0000256" key="8">
    <source>
        <dbReference type="ARBA" id="ARBA00023136"/>
    </source>
</evidence>
<evidence type="ECO:0000256" key="2">
    <source>
        <dbReference type="ARBA" id="ARBA00022448"/>
    </source>
</evidence>
<evidence type="ECO:0000256" key="9">
    <source>
        <dbReference type="ARBA" id="ARBA00023237"/>
    </source>
</evidence>
<evidence type="ECO:0000256" key="7">
    <source>
        <dbReference type="ARBA" id="ARBA00023077"/>
    </source>
</evidence>